<evidence type="ECO:0000313" key="2">
    <source>
        <dbReference type="EMBL" id="GAA4075642.1"/>
    </source>
</evidence>
<feature type="transmembrane region" description="Helical" evidence="1">
    <location>
        <begin position="6"/>
        <end position="29"/>
    </location>
</feature>
<keyword evidence="1" id="KW-0472">Membrane</keyword>
<dbReference type="Proteomes" id="UP001500367">
    <property type="component" value="Unassembled WGS sequence"/>
</dbReference>
<proteinExistence type="predicted"/>
<dbReference type="EMBL" id="BAABCT010000005">
    <property type="protein sequence ID" value="GAA4075642.1"/>
    <property type="molecule type" value="Genomic_DNA"/>
</dbReference>
<reference evidence="3" key="1">
    <citation type="journal article" date="2019" name="Int. J. Syst. Evol. Microbiol.">
        <title>The Global Catalogue of Microorganisms (GCM) 10K type strain sequencing project: providing services to taxonomists for standard genome sequencing and annotation.</title>
        <authorList>
            <consortium name="The Broad Institute Genomics Platform"/>
            <consortium name="The Broad Institute Genome Sequencing Center for Infectious Disease"/>
            <person name="Wu L."/>
            <person name="Ma J."/>
        </authorList>
    </citation>
    <scope>NUCLEOTIDE SEQUENCE [LARGE SCALE GENOMIC DNA]</scope>
    <source>
        <strain evidence="3">JCM 17069</strain>
    </source>
</reference>
<keyword evidence="3" id="KW-1185">Reference proteome</keyword>
<accession>A0ABP7VWM1</accession>
<evidence type="ECO:0000256" key="1">
    <source>
        <dbReference type="SAM" id="Phobius"/>
    </source>
</evidence>
<protein>
    <recommendedName>
        <fullName evidence="4">DUF1761 domain-containing protein</fullName>
    </recommendedName>
</protein>
<comment type="caution">
    <text evidence="2">The sequence shown here is derived from an EMBL/GenBank/DDBJ whole genome shotgun (WGS) entry which is preliminary data.</text>
</comment>
<dbReference type="RefSeq" id="WP_298305525.1">
    <property type="nucleotide sequence ID" value="NZ_BAABCT010000005.1"/>
</dbReference>
<name>A0ABP7VWM1_9FLAO</name>
<evidence type="ECO:0000313" key="3">
    <source>
        <dbReference type="Proteomes" id="UP001500367"/>
    </source>
</evidence>
<feature type="transmembrane region" description="Helical" evidence="1">
    <location>
        <begin position="41"/>
        <end position="59"/>
    </location>
</feature>
<gene>
    <name evidence="2" type="ORF">GCM10022389_21770</name>
</gene>
<feature type="transmembrane region" description="Helical" evidence="1">
    <location>
        <begin position="65"/>
        <end position="89"/>
    </location>
</feature>
<evidence type="ECO:0008006" key="4">
    <source>
        <dbReference type="Google" id="ProtNLM"/>
    </source>
</evidence>
<organism evidence="2 3">
    <name type="scientific">Flavobacterium cheonanense</name>
    <dbReference type="NCBI Taxonomy" id="706183"/>
    <lineage>
        <taxon>Bacteria</taxon>
        <taxon>Pseudomonadati</taxon>
        <taxon>Bacteroidota</taxon>
        <taxon>Flavobacteriia</taxon>
        <taxon>Flavobacteriales</taxon>
        <taxon>Flavobacteriaceae</taxon>
        <taxon>Flavobacterium</taxon>
    </lineage>
</organism>
<keyword evidence="1" id="KW-0812">Transmembrane</keyword>
<keyword evidence="1" id="KW-1133">Transmembrane helix</keyword>
<feature type="transmembrane region" description="Helical" evidence="1">
    <location>
        <begin position="101"/>
        <end position="123"/>
    </location>
</feature>
<sequence length="127" mass="13896">MNLKNFIIGGIVGGIVDFLLGWVFYGMLFTDIYPQNENTKLEFIFLGCMTFGFFISLIFTKWAGITNLVTGLKAGALIGLFYGLSMNFFMYSSQVVDYKLLGLDTIVNLVMGAGVGAAVAFVLGKMK</sequence>